<keyword evidence="2" id="KW-1185">Reference proteome</keyword>
<dbReference type="AlphaFoldDB" id="A0A1R1PQA7"/>
<gene>
    <name evidence="1" type="ORF">AX774_g3377</name>
</gene>
<dbReference type="EMBL" id="LSSK01000506">
    <property type="protein sequence ID" value="OMH83121.1"/>
    <property type="molecule type" value="Genomic_DNA"/>
</dbReference>
<evidence type="ECO:0000313" key="2">
    <source>
        <dbReference type="Proteomes" id="UP000188320"/>
    </source>
</evidence>
<organism evidence="1 2">
    <name type="scientific">Zancudomyces culisetae</name>
    <name type="common">Gut fungus</name>
    <name type="synonym">Smittium culisetae</name>
    <dbReference type="NCBI Taxonomy" id="1213189"/>
    <lineage>
        <taxon>Eukaryota</taxon>
        <taxon>Fungi</taxon>
        <taxon>Fungi incertae sedis</taxon>
        <taxon>Zoopagomycota</taxon>
        <taxon>Kickxellomycotina</taxon>
        <taxon>Harpellomycetes</taxon>
        <taxon>Harpellales</taxon>
        <taxon>Legeriomycetaceae</taxon>
        <taxon>Zancudomyces</taxon>
    </lineage>
</organism>
<dbReference type="Proteomes" id="UP000188320">
    <property type="component" value="Unassembled WGS sequence"/>
</dbReference>
<reference evidence="2" key="1">
    <citation type="submission" date="2017-01" db="EMBL/GenBank/DDBJ databases">
        <authorList>
            <person name="Wang Y."/>
            <person name="White M."/>
            <person name="Kvist S."/>
            <person name="Moncalvo J.-M."/>
        </authorList>
    </citation>
    <scope>NUCLEOTIDE SEQUENCE [LARGE SCALE GENOMIC DNA]</scope>
    <source>
        <strain evidence="2">COL-18-3</strain>
    </source>
</reference>
<proteinExistence type="predicted"/>
<name>A0A1R1PQA7_ZANCU</name>
<accession>A0A1R1PQA7</accession>
<evidence type="ECO:0000313" key="1">
    <source>
        <dbReference type="EMBL" id="OMH83121.1"/>
    </source>
</evidence>
<comment type="caution">
    <text evidence="1">The sequence shown here is derived from an EMBL/GenBank/DDBJ whole genome shotgun (WGS) entry which is preliminary data.</text>
</comment>
<sequence>MYNHKSARIGSNLKTRTDTLRQAFRDGLDVKKSTANEDIKWYHEYVERSVNAIISLLEGEEAEYTYMAWALVLEIVNCFKVGVNLRRATLEKAKALVESIWAKSIGISVCGFPDRLQESGDSIHLLEYELINVSEERCHDSSSSSLGKEQLLDSEYRTLFAFMSKYLVEWVKRQTCDNEDEVKKKLEIALVGLEKIWIGCIEEQHVVYTPIEVGEICELTVEMCQESVAIAKRGNLMAMKMVMNRNMWAVLFSTRVGEILFETNDIKKMVYMGYNLAVEIAILVDKSKIISRESSDVFGISVIAGLVGSLALSEKYTNGKHMSRQVGEYEAMLKLATCSIEATGKWFESEPHTVIEHIKNLGYTQLLNCAFIYAIHTRAS</sequence>
<protein>
    <submittedName>
        <fullName evidence="1">Uncharacterized protein</fullName>
    </submittedName>
</protein>